<dbReference type="OrthoDB" id="9810980at2"/>
<evidence type="ECO:0000259" key="12">
    <source>
        <dbReference type="Pfam" id="PF26002"/>
    </source>
</evidence>
<keyword evidence="8 9" id="KW-0472">Membrane</keyword>
<evidence type="ECO:0000256" key="4">
    <source>
        <dbReference type="ARBA" id="ARBA00022475"/>
    </source>
</evidence>
<comment type="caution">
    <text evidence="13">The sequence shown here is derived from an EMBL/GenBank/DDBJ whole genome shotgun (WGS) entry which is preliminary data.</text>
</comment>
<keyword evidence="7 9" id="KW-1133">Transmembrane helix</keyword>
<evidence type="ECO:0000313" key="13">
    <source>
        <dbReference type="EMBL" id="PZM10744.1"/>
    </source>
</evidence>
<evidence type="ECO:0000256" key="6">
    <source>
        <dbReference type="ARBA" id="ARBA00022692"/>
    </source>
</evidence>
<feature type="transmembrane region" description="Helical" evidence="9">
    <location>
        <begin position="28"/>
        <end position="49"/>
    </location>
</feature>
<dbReference type="Proteomes" id="UP000248925">
    <property type="component" value="Unassembled WGS sequence"/>
</dbReference>
<name>A0A2W4CZR0_9HYPH</name>
<dbReference type="PRINTS" id="PR01490">
    <property type="entry name" value="RTXTOXIND"/>
</dbReference>
<dbReference type="GO" id="GO:0015031">
    <property type="term" value="P:protein transport"/>
    <property type="evidence" value="ECO:0007669"/>
    <property type="project" value="InterPro"/>
</dbReference>
<dbReference type="EMBL" id="PCDP01000045">
    <property type="protein sequence ID" value="PZM10744.1"/>
    <property type="molecule type" value="Genomic_DNA"/>
</dbReference>
<comment type="subcellular location">
    <subcellularLocation>
        <location evidence="1 9">Cell inner membrane</location>
        <topology evidence="1 9">Single-pass membrane protein</topology>
    </subcellularLocation>
</comment>
<keyword evidence="10" id="KW-0175">Coiled coil</keyword>
<keyword evidence="14" id="KW-1185">Reference proteome</keyword>
<organism evidence="13 14">
    <name type="scientific">Rhizobium tubonense</name>
    <dbReference type="NCBI Taxonomy" id="484088"/>
    <lineage>
        <taxon>Bacteria</taxon>
        <taxon>Pseudomonadati</taxon>
        <taxon>Pseudomonadota</taxon>
        <taxon>Alphaproteobacteria</taxon>
        <taxon>Hyphomicrobiales</taxon>
        <taxon>Rhizobiaceae</taxon>
        <taxon>Rhizobium/Agrobacterium group</taxon>
        <taxon>Rhizobium</taxon>
    </lineage>
</organism>
<dbReference type="InterPro" id="IPR058781">
    <property type="entry name" value="HH_AprE-like"/>
</dbReference>
<dbReference type="RefSeq" id="WP_111162411.1">
    <property type="nucleotide sequence ID" value="NZ_PCDP01000045.1"/>
</dbReference>
<evidence type="ECO:0000256" key="8">
    <source>
        <dbReference type="ARBA" id="ARBA00023136"/>
    </source>
</evidence>
<reference evidence="13 14" key="1">
    <citation type="journal article" date="2018" name="Sci. Rep.">
        <title>Rhizobium tumorigenes sp. nov., a novel plant tumorigenic bacterium isolated from cane gall tumors on thornless blackberry.</title>
        <authorList>
            <person name="Kuzmanovi N."/>
            <person name="Smalla K."/>
            <person name="Gronow S."/>
            <person name="PuBawska J."/>
        </authorList>
    </citation>
    <scope>NUCLEOTIDE SEQUENCE [LARGE SCALE GENOMIC DNA]</scope>
    <source>
        <strain evidence="13 14">CCBAU 85046</strain>
    </source>
</reference>
<dbReference type="AlphaFoldDB" id="A0A2W4CZR0"/>
<dbReference type="PANTHER" id="PTHR30386">
    <property type="entry name" value="MEMBRANE FUSION SUBUNIT OF EMRAB-TOLC MULTIDRUG EFFLUX PUMP"/>
    <property type="match status" value="1"/>
</dbReference>
<dbReference type="GO" id="GO:0005886">
    <property type="term" value="C:plasma membrane"/>
    <property type="evidence" value="ECO:0007669"/>
    <property type="project" value="UniProtKB-SubCell"/>
</dbReference>
<evidence type="ECO:0000313" key="14">
    <source>
        <dbReference type="Proteomes" id="UP000248925"/>
    </source>
</evidence>
<evidence type="ECO:0000256" key="1">
    <source>
        <dbReference type="ARBA" id="ARBA00004377"/>
    </source>
</evidence>
<keyword evidence="4 9" id="KW-1003">Cell membrane</keyword>
<evidence type="ECO:0000256" key="2">
    <source>
        <dbReference type="ARBA" id="ARBA00009477"/>
    </source>
</evidence>
<keyword evidence="5 9" id="KW-0997">Cell inner membrane</keyword>
<evidence type="ECO:0000256" key="3">
    <source>
        <dbReference type="ARBA" id="ARBA00022448"/>
    </source>
</evidence>
<proteinExistence type="inferred from homology"/>
<keyword evidence="3 9" id="KW-0813">Transport</keyword>
<protein>
    <recommendedName>
        <fullName evidence="9">Membrane fusion protein (MFP) family protein</fullName>
    </recommendedName>
</protein>
<dbReference type="Pfam" id="PF26002">
    <property type="entry name" value="Beta-barrel_AprE"/>
    <property type="match status" value="1"/>
</dbReference>
<feature type="domain" description="AprE-like beta-barrel" evidence="12">
    <location>
        <begin position="337"/>
        <end position="427"/>
    </location>
</feature>
<evidence type="ECO:0000256" key="5">
    <source>
        <dbReference type="ARBA" id="ARBA00022519"/>
    </source>
</evidence>
<feature type="domain" description="AprE-like long alpha-helical hairpin" evidence="11">
    <location>
        <begin position="105"/>
        <end position="294"/>
    </location>
</feature>
<sequence>MARKKRDAAGEEPGQVEWYSEVPRSIRLHSFSGLAILLASFGGFGYWAATAPLSAAVIAQGSFVATGNNKIIQHLEGGIIKDLMVNEGDVVHEGDVLLTLDPTAATANERALTLRRLRLETVTSRLKAEAQGVSQFAIPETVKQQSNDPDVKAIIDSQNIIFHSRLEKLEEQLDLIDKNIASLDFRNKGYAGQRQAFVTQLNLLTEEQTSRQKLADAGVMRRTDLLAIQRAVADAMGELSRLDSEINQSESQVAKYRQEAVIAINANKQSALDALETAESDLESVREQAREASEVLGRTIIRSPVGGTVVRAYYHTAGGVITTGKPIMEILPNNVPLIIEAQVLRTSIDQLHEGETAAIRLTSLNRRTTPVLDGKVFYVSADSIQEDGASAQRDVYVVRVEIAPDELKRIPGFRPVPGMPADVLIATSHRTFFEYLAKPVVDSMSHAFKER</sequence>
<keyword evidence="6 9" id="KW-0812">Transmembrane</keyword>
<accession>A0A2W4CZR0</accession>
<comment type="similarity">
    <text evidence="2 9">Belongs to the membrane fusion protein (MFP) (TC 8.A.1) family.</text>
</comment>
<dbReference type="Gene3D" id="2.40.30.170">
    <property type="match status" value="1"/>
</dbReference>
<dbReference type="InterPro" id="IPR058982">
    <property type="entry name" value="Beta-barrel_AprE"/>
</dbReference>
<evidence type="ECO:0000256" key="9">
    <source>
        <dbReference type="RuleBase" id="RU365093"/>
    </source>
</evidence>
<feature type="coiled-coil region" evidence="10">
    <location>
        <begin position="232"/>
        <end position="295"/>
    </location>
</feature>
<evidence type="ECO:0000259" key="11">
    <source>
        <dbReference type="Pfam" id="PF25994"/>
    </source>
</evidence>
<dbReference type="PANTHER" id="PTHR30386:SF17">
    <property type="entry name" value="ALKALINE PROTEASE SECRETION PROTEIN APRE"/>
    <property type="match status" value="1"/>
</dbReference>
<dbReference type="InterPro" id="IPR010129">
    <property type="entry name" value="T1SS_HlyD"/>
</dbReference>
<evidence type="ECO:0000256" key="10">
    <source>
        <dbReference type="SAM" id="Coils"/>
    </source>
</evidence>
<evidence type="ECO:0000256" key="7">
    <source>
        <dbReference type="ARBA" id="ARBA00022989"/>
    </source>
</evidence>
<dbReference type="Gene3D" id="2.40.50.100">
    <property type="match status" value="1"/>
</dbReference>
<dbReference type="InterPro" id="IPR050739">
    <property type="entry name" value="MFP"/>
</dbReference>
<dbReference type="NCBIfam" id="TIGR01843">
    <property type="entry name" value="type_I_hlyD"/>
    <property type="match status" value="1"/>
</dbReference>
<gene>
    <name evidence="13" type="ORF">CPY51_22140</name>
</gene>
<dbReference type="Pfam" id="PF25994">
    <property type="entry name" value="HH_AprE"/>
    <property type="match status" value="1"/>
</dbReference>